<protein>
    <submittedName>
        <fullName evidence="1">Uncharacterized protein</fullName>
    </submittedName>
</protein>
<proteinExistence type="predicted"/>
<evidence type="ECO:0000313" key="1">
    <source>
        <dbReference type="EMBL" id="ALU30866.1"/>
    </source>
</evidence>
<dbReference type="Proteomes" id="UP000060043">
    <property type="component" value="Chromosome"/>
</dbReference>
<reference evidence="1 2" key="1">
    <citation type="submission" date="2015-12" db="EMBL/GenBank/DDBJ databases">
        <title>A stable core within a dynamic pangenome in Sulfolobus acidocaldarius.</title>
        <authorList>
            <person name="Anderson R."/>
            <person name="Kouris A."/>
            <person name="Seward C."/>
            <person name="Campbell K."/>
            <person name="Whitaker R."/>
        </authorList>
    </citation>
    <scope>NUCLEOTIDE SEQUENCE [LARGE SCALE GENOMIC DNA]</scope>
    <source>
        <strain evidence="1 2">NG05B_CO5_07</strain>
    </source>
</reference>
<organism evidence="1 2">
    <name type="scientific">Sulfolobus acidocaldarius</name>
    <dbReference type="NCBI Taxonomy" id="2285"/>
    <lineage>
        <taxon>Archaea</taxon>
        <taxon>Thermoproteota</taxon>
        <taxon>Thermoprotei</taxon>
        <taxon>Sulfolobales</taxon>
        <taxon>Sulfolobaceae</taxon>
        <taxon>Sulfolobus</taxon>
    </lineage>
</organism>
<sequence length="71" mass="8043">MGIPLAIINENLPLLLSRARFCATDIMLLMDMKNVIDPDIKYVDKVLCIIVPKENMNPNGNRMEKKINTGK</sequence>
<accession>A0A0U2WXI8</accession>
<dbReference type="AlphaFoldDB" id="A0A0U2WXI8"/>
<name>A0A0U2WXI8_9CREN</name>
<evidence type="ECO:0000313" key="2">
    <source>
        <dbReference type="Proteomes" id="UP000060043"/>
    </source>
</evidence>
<gene>
    <name evidence="1" type="ORF">ATZ20_01045</name>
</gene>
<dbReference type="EMBL" id="CP013695">
    <property type="protein sequence ID" value="ALU30866.1"/>
    <property type="molecule type" value="Genomic_DNA"/>
</dbReference>